<dbReference type="Gene3D" id="3.60.15.10">
    <property type="entry name" value="Ribonuclease Z/Hydroxyacylglutathione hydrolase-like"/>
    <property type="match status" value="1"/>
</dbReference>
<evidence type="ECO:0000256" key="1">
    <source>
        <dbReference type="ARBA" id="ARBA00034221"/>
    </source>
</evidence>
<keyword evidence="6" id="KW-1185">Reference proteome</keyword>
<dbReference type="OrthoDB" id="9802248at2"/>
<dbReference type="InterPro" id="IPR001279">
    <property type="entry name" value="Metallo-B-lactamas"/>
</dbReference>
<dbReference type="AlphaFoldDB" id="E0I652"/>
<comment type="catalytic activity">
    <reaction evidence="3">
        <text>3',5'-cyclic UMP + H2O = UMP + H(+)</text>
        <dbReference type="Rhea" id="RHEA:70575"/>
        <dbReference type="ChEBI" id="CHEBI:15377"/>
        <dbReference type="ChEBI" id="CHEBI:15378"/>
        <dbReference type="ChEBI" id="CHEBI:57865"/>
        <dbReference type="ChEBI" id="CHEBI:184387"/>
    </reaction>
    <physiologicalReaction direction="left-to-right" evidence="3">
        <dbReference type="Rhea" id="RHEA:70576"/>
    </physiologicalReaction>
</comment>
<sequence length="260" mass="27953">MRIAEGIYQLSVTAMAMGQPSTVHPVLIYDEKEAVLVDTGYPGRLTDLIEGIASAGSDAQQLRAVIITHQDIDHIGGLPDLLAHLARPVDVLAHELEKPYIEGERRLIKITDEVLANVDAMIPPEVPEQWRKAFKAMLEHPPSAPVDRLIKGGDRIPLCGGIIVIDTPGHTPGHISLYHEASRTLIAGDALVVENGELSASDPQLASDYGQAMLSLEQLAAYPISHVVCHHGGYYTSDDVNGRIAAICAAYQAAHAKSSQ</sequence>
<dbReference type="PANTHER" id="PTHR42951">
    <property type="entry name" value="METALLO-BETA-LACTAMASE DOMAIN-CONTAINING"/>
    <property type="match status" value="1"/>
</dbReference>
<evidence type="ECO:0000313" key="6">
    <source>
        <dbReference type="Proteomes" id="UP000005387"/>
    </source>
</evidence>
<comment type="function">
    <text evidence="2">Counteracts the endogenous Pycsar antiviral defense system. Phosphodiesterase that enables metal-dependent hydrolysis of host cyclic nucleotide Pycsar defense signals such as cCMP and cUMP.</text>
</comment>
<gene>
    <name evidence="5" type="ORF">PaecuDRAFT_1124</name>
</gene>
<comment type="catalytic activity">
    <reaction evidence="1">
        <text>3',5'-cyclic CMP + H2O = CMP + H(+)</text>
        <dbReference type="Rhea" id="RHEA:72675"/>
        <dbReference type="ChEBI" id="CHEBI:15377"/>
        <dbReference type="ChEBI" id="CHEBI:15378"/>
        <dbReference type="ChEBI" id="CHEBI:58003"/>
        <dbReference type="ChEBI" id="CHEBI:60377"/>
    </reaction>
    <physiologicalReaction direction="left-to-right" evidence="1">
        <dbReference type="Rhea" id="RHEA:72676"/>
    </physiologicalReaction>
</comment>
<dbReference type="STRING" id="717606.PaecuDRAFT_1124"/>
<dbReference type="InterPro" id="IPR050855">
    <property type="entry name" value="NDM-1-like"/>
</dbReference>
<dbReference type="SUPFAM" id="SSF56281">
    <property type="entry name" value="Metallo-hydrolase/oxidoreductase"/>
    <property type="match status" value="1"/>
</dbReference>
<name>E0I652_9BACL</name>
<accession>E0I652</accession>
<evidence type="ECO:0000256" key="2">
    <source>
        <dbReference type="ARBA" id="ARBA00034301"/>
    </source>
</evidence>
<dbReference type="SMART" id="SM00849">
    <property type="entry name" value="Lactamase_B"/>
    <property type="match status" value="1"/>
</dbReference>
<dbReference type="CDD" id="cd07721">
    <property type="entry name" value="yflN-like_MBL-fold"/>
    <property type="match status" value="1"/>
</dbReference>
<dbReference type="Proteomes" id="UP000005387">
    <property type="component" value="Unassembled WGS sequence"/>
</dbReference>
<protein>
    <submittedName>
        <fullName evidence="5">Beta-lactamase domain protein</fullName>
    </submittedName>
</protein>
<dbReference type="RefSeq" id="WP_006037139.1">
    <property type="nucleotide sequence ID" value="NZ_AEDD01000002.1"/>
</dbReference>
<dbReference type="InterPro" id="IPR036866">
    <property type="entry name" value="RibonucZ/Hydroxyglut_hydro"/>
</dbReference>
<dbReference type="eggNOG" id="COG0491">
    <property type="taxonomic scope" value="Bacteria"/>
</dbReference>
<evidence type="ECO:0000313" key="5">
    <source>
        <dbReference type="EMBL" id="EFM12444.1"/>
    </source>
</evidence>
<proteinExistence type="predicted"/>
<evidence type="ECO:0000259" key="4">
    <source>
        <dbReference type="SMART" id="SM00849"/>
    </source>
</evidence>
<organism evidence="5 6">
    <name type="scientific">Paenibacillus curdlanolyticus YK9</name>
    <dbReference type="NCBI Taxonomy" id="717606"/>
    <lineage>
        <taxon>Bacteria</taxon>
        <taxon>Bacillati</taxon>
        <taxon>Bacillota</taxon>
        <taxon>Bacilli</taxon>
        <taxon>Bacillales</taxon>
        <taxon>Paenibacillaceae</taxon>
        <taxon>Paenibacillus</taxon>
    </lineage>
</organism>
<dbReference type="PANTHER" id="PTHR42951:SF15">
    <property type="entry name" value="METALLO-BETA-LACTAMASE SUPERFAMILY PROTEIN"/>
    <property type="match status" value="1"/>
</dbReference>
<dbReference type="Pfam" id="PF00753">
    <property type="entry name" value="Lactamase_B"/>
    <property type="match status" value="1"/>
</dbReference>
<evidence type="ECO:0000256" key="3">
    <source>
        <dbReference type="ARBA" id="ARBA00048505"/>
    </source>
</evidence>
<dbReference type="EMBL" id="AEDD01000002">
    <property type="protein sequence ID" value="EFM12444.1"/>
    <property type="molecule type" value="Genomic_DNA"/>
</dbReference>
<reference evidence="5 6" key="1">
    <citation type="submission" date="2010-07" db="EMBL/GenBank/DDBJ databases">
        <title>The draft genome of Paenibacillus curdlanolyticus YK9.</title>
        <authorList>
            <consortium name="US DOE Joint Genome Institute (JGI-PGF)"/>
            <person name="Lucas S."/>
            <person name="Copeland A."/>
            <person name="Lapidus A."/>
            <person name="Cheng J.-F."/>
            <person name="Bruce D."/>
            <person name="Goodwin L."/>
            <person name="Pitluck S."/>
            <person name="Land M.L."/>
            <person name="Hauser L."/>
            <person name="Chang Y.-J."/>
            <person name="Jeffries C."/>
            <person name="Anderson I.J."/>
            <person name="Johnson E."/>
            <person name="Loganathan U."/>
            <person name="Mulhopadhyay B."/>
            <person name="Kyrpides N."/>
            <person name="Woyke T.J."/>
        </authorList>
    </citation>
    <scope>NUCLEOTIDE SEQUENCE [LARGE SCALE GENOMIC DNA]</scope>
    <source>
        <strain evidence="5 6">YK9</strain>
    </source>
</reference>
<feature type="domain" description="Metallo-beta-lactamase" evidence="4">
    <location>
        <begin position="22"/>
        <end position="231"/>
    </location>
</feature>